<gene>
    <name evidence="1" type="ORF">CBR_g68778</name>
</gene>
<dbReference type="InterPro" id="IPR025649">
    <property type="entry name" value="DUF4360"/>
</dbReference>
<dbReference type="Proteomes" id="UP000265515">
    <property type="component" value="Unassembled WGS sequence"/>
</dbReference>
<dbReference type="EMBL" id="BFEA01000078">
    <property type="protein sequence ID" value="GBG66792.1"/>
    <property type="molecule type" value="Genomic_DNA"/>
</dbReference>
<dbReference type="PANTHER" id="PTHR38847:SF1">
    <property type="entry name" value="PSEUDOURIDINE SYNTHASE RSUA_RLUA-LIKE DOMAIN-CONTAINING PROTEIN"/>
    <property type="match status" value="1"/>
</dbReference>
<keyword evidence="2" id="KW-1185">Reference proteome</keyword>
<proteinExistence type="predicted"/>
<organism evidence="1 2">
    <name type="scientific">Chara braunii</name>
    <name type="common">Braun's stonewort</name>
    <dbReference type="NCBI Taxonomy" id="69332"/>
    <lineage>
        <taxon>Eukaryota</taxon>
        <taxon>Viridiplantae</taxon>
        <taxon>Streptophyta</taxon>
        <taxon>Charophyceae</taxon>
        <taxon>Charales</taxon>
        <taxon>Characeae</taxon>
        <taxon>Chara</taxon>
    </lineage>
</organism>
<dbReference type="AlphaFoldDB" id="A0A388K9Q0"/>
<dbReference type="Pfam" id="PF14273">
    <property type="entry name" value="DUF4360"/>
    <property type="match status" value="1"/>
</dbReference>
<evidence type="ECO:0000313" key="1">
    <source>
        <dbReference type="EMBL" id="GBG66792.1"/>
    </source>
</evidence>
<comment type="caution">
    <text evidence="1">The sequence shown here is derived from an EMBL/GenBank/DDBJ whole genome shotgun (WGS) entry which is preliminary data.</text>
</comment>
<dbReference type="STRING" id="69332.A0A388K9Q0"/>
<name>A0A388K9Q0_CHABU</name>
<reference evidence="1 2" key="1">
    <citation type="journal article" date="2018" name="Cell">
        <title>The Chara Genome: Secondary Complexity and Implications for Plant Terrestrialization.</title>
        <authorList>
            <person name="Nishiyama T."/>
            <person name="Sakayama H."/>
            <person name="Vries J.D."/>
            <person name="Buschmann H."/>
            <person name="Saint-Marcoux D."/>
            <person name="Ullrich K.K."/>
            <person name="Haas F.B."/>
            <person name="Vanderstraeten L."/>
            <person name="Becker D."/>
            <person name="Lang D."/>
            <person name="Vosolsobe S."/>
            <person name="Rombauts S."/>
            <person name="Wilhelmsson P.K.I."/>
            <person name="Janitza P."/>
            <person name="Kern R."/>
            <person name="Heyl A."/>
            <person name="Rumpler F."/>
            <person name="Villalobos L.I.A.C."/>
            <person name="Clay J.M."/>
            <person name="Skokan R."/>
            <person name="Toyoda A."/>
            <person name="Suzuki Y."/>
            <person name="Kagoshima H."/>
            <person name="Schijlen E."/>
            <person name="Tajeshwar N."/>
            <person name="Catarino B."/>
            <person name="Hetherington A.J."/>
            <person name="Saltykova A."/>
            <person name="Bonnot C."/>
            <person name="Breuninger H."/>
            <person name="Symeonidi A."/>
            <person name="Radhakrishnan G.V."/>
            <person name="Van Nieuwerburgh F."/>
            <person name="Deforce D."/>
            <person name="Chang C."/>
            <person name="Karol K.G."/>
            <person name="Hedrich R."/>
            <person name="Ulvskov P."/>
            <person name="Glockner G."/>
            <person name="Delwiche C.F."/>
            <person name="Petrasek J."/>
            <person name="Van de Peer Y."/>
            <person name="Friml J."/>
            <person name="Beilby M."/>
            <person name="Dolan L."/>
            <person name="Kohara Y."/>
            <person name="Sugano S."/>
            <person name="Fujiyama A."/>
            <person name="Delaux P.-M."/>
            <person name="Quint M."/>
            <person name="TheiBen G."/>
            <person name="Hagemann M."/>
            <person name="Harholt J."/>
            <person name="Dunand C."/>
            <person name="Zachgo S."/>
            <person name="Langdale J."/>
            <person name="Maumus F."/>
            <person name="Straeten D.V.D."/>
            <person name="Gould S.B."/>
            <person name="Rensing S.A."/>
        </authorList>
    </citation>
    <scope>NUCLEOTIDE SEQUENCE [LARGE SCALE GENOMIC DNA]</scope>
    <source>
        <strain evidence="1 2">S276</strain>
    </source>
</reference>
<accession>A0A388K9Q0</accession>
<sequence length="222" mass="23668">MARSGVRSFPSLTAASASAASAAAAAFLLLSMIHVSVSGETATLPWPEYVQIDSVSYAGSGCPPGSSEYVLSSNMSTLTLIFSNFTASTDGGIQERRKNCQLSVGLTFPLGWSYSVGNITSRGFAALDAGVRGLHRTSFYYSGMPGTAHATLNMTGPFDGNYEVTDTLDAVMYSPCGTFRNLNLNTEVRVDDGVSNGQGIMTVDSTDLRFRLIFTIMWKKCD</sequence>
<dbReference type="PANTHER" id="PTHR38847">
    <property type="match status" value="1"/>
</dbReference>
<evidence type="ECO:0008006" key="3">
    <source>
        <dbReference type="Google" id="ProtNLM"/>
    </source>
</evidence>
<evidence type="ECO:0000313" key="2">
    <source>
        <dbReference type="Proteomes" id="UP000265515"/>
    </source>
</evidence>
<protein>
    <recommendedName>
        <fullName evidence="3">DUF4360 domain-containing protein</fullName>
    </recommendedName>
</protein>
<dbReference type="Gramene" id="GBG66792">
    <property type="protein sequence ID" value="GBG66792"/>
    <property type="gene ID" value="CBR_g68778"/>
</dbReference>
<dbReference type="OrthoDB" id="152248at2759"/>